<keyword evidence="5" id="KW-0378">Hydrolase</keyword>
<dbReference type="PANTHER" id="PTHR47268:SF4">
    <property type="entry name" value="ACYLPHOSPHATASE"/>
    <property type="match status" value="1"/>
</dbReference>
<reference evidence="9" key="1">
    <citation type="submission" date="2016-10" db="EMBL/GenBank/DDBJ databases">
        <authorList>
            <person name="Varghese N."/>
            <person name="Submissions S."/>
        </authorList>
    </citation>
    <scope>NUCLEOTIDE SEQUENCE [LARGE SCALE GENOMIC DNA]</scope>
    <source>
        <strain evidence="9">CGMCC 1.6489</strain>
    </source>
</reference>
<evidence type="ECO:0000313" key="9">
    <source>
        <dbReference type="Proteomes" id="UP000198762"/>
    </source>
</evidence>
<evidence type="ECO:0000313" key="8">
    <source>
        <dbReference type="EMBL" id="SET01680.1"/>
    </source>
</evidence>
<dbReference type="AlphaFoldDB" id="A0A1I0B6L9"/>
<dbReference type="PROSITE" id="PS00151">
    <property type="entry name" value="ACYLPHOSPHATASE_2"/>
    <property type="match status" value="1"/>
</dbReference>
<feature type="domain" description="Acylphosphatase-like" evidence="7">
    <location>
        <begin position="5"/>
        <end position="91"/>
    </location>
</feature>
<dbReference type="InterPro" id="IPR001792">
    <property type="entry name" value="Acylphosphatase-like_dom"/>
</dbReference>
<protein>
    <recommendedName>
        <fullName evidence="3 5">acylphosphatase</fullName>
        <ecNumber evidence="2 5">3.6.1.7</ecNumber>
    </recommendedName>
</protein>
<evidence type="ECO:0000256" key="6">
    <source>
        <dbReference type="RuleBase" id="RU004168"/>
    </source>
</evidence>
<accession>A0A1I0B6L9</accession>
<dbReference type="OrthoDB" id="5295388at2"/>
<dbReference type="PANTHER" id="PTHR47268">
    <property type="entry name" value="ACYLPHOSPHATASE"/>
    <property type="match status" value="1"/>
</dbReference>
<comment type="similarity">
    <text evidence="1 6">Belongs to the acylphosphatase family.</text>
</comment>
<dbReference type="EMBL" id="FOHZ01000003">
    <property type="protein sequence ID" value="SET01680.1"/>
    <property type="molecule type" value="Genomic_DNA"/>
</dbReference>
<evidence type="ECO:0000256" key="3">
    <source>
        <dbReference type="ARBA" id="ARBA00015991"/>
    </source>
</evidence>
<keyword evidence="9" id="KW-1185">Reference proteome</keyword>
<dbReference type="Pfam" id="PF00708">
    <property type="entry name" value="Acylphosphatase"/>
    <property type="match status" value="1"/>
</dbReference>
<dbReference type="RefSeq" id="WP_091849231.1">
    <property type="nucleotide sequence ID" value="NZ_FOHZ01000003.1"/>
</dbReference>
<dbReference type="SUPFAM" id="SSF54975">
    <property type="entry name" value="Acylphosphatase/BLUF domain-like"/>
    <property type="match status" value="1"/>
</dbReference>
<feature type="active site" evidence="5">
    <location>
        <position position="20"/>
    </location>
</feature>
<dbReference type="STRING" id="430453.SAMN04487962_103228"/>
<proteinExistence type="inferred from homology"/>
<sequence length="91" mass="10069">MDTQQRHLMVEGHVQGVSYRAYTERHASELGLEGYVRNLTDGRVEIVAEGPLKALDELEEWCWQGPPAAKVSAVRAETRPASGGFSGFVIR</sequence>
<evidence type="ECO:0000256" key="1">
    <source>
        <dbReference type="ARBA" id="ARBA00005614"/>
    </source>
</evidence>
<dbReference type="InterPro" id="IPR017968">
    <property type="entry name" value="Acylphosphatase_CS"/>
</dbReference>
<dbReference type="EC" id="3.6.1.7" evidence="2 5"/>
<dbReference type="InterPro" id="IPR020456">
    <property type="entry name" value="Acylphosphatase"/>
</dbReference>
<dbReference type="PROSITE" id="PS51160">
    <property type="entry name" value="ACYLPHOSPHATASE_3"/>
    <property type="match status" value="1"/>
</dbReference>
<organism evidence="8 9">
    <name type="scientific">Marinobacter segnicrescens</name>
    <dbReference type="NCBI Taxonomy" id="430453"/>
    <lineage>
        <taxon>Bacteria</taxon>
        <taxon>Pseudomonadati</taxon>
        <taxon>Pseudomonadota</taxon>
        <taxon>Gammaproteobacteria</taxon>
        <taxon>Pseudomonadales</taxon>
        <taxon>Marinobacteraceae</taxon>
        <taxon>Marinobacter</taxon>
    </lineage>
</organism>
<feature type="active site" evidence="5">
    <location>
        <position position="38"/>
    </location>
</feature>
<evidence type="ECO:0000256" key="5">
    <source>
        <dbReference type="PROSITE-ProRule" id="PRU00520"/>
    </source>
</evidence>
<gene>
    <name evidence="8" type="ORF">SAMN04487962_103228</name>
</gene>
<evidence type="ECO:0000259" key="7">
    <source>
        <dbReference type="PROSITE" id="PS51160"/>
    </source>
</evidence>
<evidence type="ECO:0000256" key="2">
    <source>
        <dbReference type="ARBA" id="ARBA00012150"/>
    </source>
</evidence>
<dbReference type="Proteomes" id="UP000198762">
    <property type="component" value="Unassembled WGS sequence"/>
</dbReference>
<dbReference type="Gene3D" id="3.30.70.100">
    <property type="match status" value="1"/>
</dbReference>
<comment type="catalytic activity">
    <reaction evidence="4 5">
        <text>an acyl phosphate + H2O = a carboxylate + phosphate + H(+)</text>
        <dbReference type="Rhea" id="RHEA:14965"/>
        <dbReference type="ChEBI" id="CHEBI:15377"/>
        <dbReference type="ChEBI" id="CHEBI:15378"/>
        <dbReference type="ChEBI" id="CHEBI:29067"/>
        <dbReference type="ChEBI" id="CHEBI:43474"/>
        <dbReference type="ChEBI" id="CHEBI:59918"/>
        <dbReference type="EC" id="3.6.1.7"/>
    </reaction>
</comment>
<dbReference type="GO" id="GO:0003998">
    <property type="term" value="F:acylphosphatase activity"/>
    <property type="evidence" value="ECO:0007669"/>
    <property type="project" value="UniProtKB-EC"/>
</dbReference>
<name>A0A1I0B6L9_9GAMM</name>
<dbReference type="InterPro" id="IPR036046">
    <property type="entry name" value="Acylphosphatase-like_dom_sf"/>
</dbReference>
<evidence type="ECO:0000256" key="4">
    <source>
        <dbReference type="ARBA" id="ARBA00047645"/>
    </source>
</evidence>